<comment type="caution">
    <text evidence="2">The sequence shown here is derived from an EMBL/GenBank/DDBJ whole genome shotgun (WGS) entry which is preliminary data.</text>
</comment>
<dbReference type="InterPro" id="IPR009279">
    <property type="entry name" value="Portal_Mu"/>
</dbReference>
<protein>
    <submittedName>
        <fullName evidence="2">DUF935 domain-containing protein</fullName>
    </submittedName>
</protein>
<evidence type="ECO:0000313" key="2">
    <source>
        <dbReference type="EMBL" id="MCG4745864.1"/>
    </source>
</evidence>
<proteinExistence type="predicted"/>
<dbReference type="Proteomes" id="UP001299608">
    <property type="component" value="Unassembled WGS sequence"/>
</dbReference>
<sequence>MSKKNRKKFSPEMAKSGRPVTAAVAIRDVNDKYSSYPSDGLTPVKLARIFKEADAGDLFRQMELFEEMESKDPHLFSQLQTRKLAVTGLDWEVQPFSQDETDQQIAAFVDEQLKELDGFSDNIMDILDAIGKGISFQEIEWNYRNGHVVVDNIEYVHQKKFYYDSMTDELMVRTDDYPGGIPLPDNKFIVHKYKARSGHPSKYGVLRVVAWMFLFKNYDVKDWVSFCEVYGMPLRLGKYDATASQKDKDALMDAIVKMGADAAGMVPSGTDIQFIESNKQSSVDIYEKLARYCDEQMSKAIVGQTLTSDSGGSYAQSKTHNDVRQDLTEADCKAVMETIRRDLIRPLVEFNFGNEAHIPYFSLNSADTDDLKETAEIVSTLAATGLEIPKPWLYKKFNIPSPEEGEKTIGQAPTAPASEPPGTGGGFQGWPMKQMQLKADAGRVDGQKVLDGLETAVTGHSREFFHQMLSPILKMVDHCSSLEDLQAELQDEKVLKNLYHSMDVKEFDRLVEKVMYVSNMLGRMQDG</sequence>
<evidence type="ECO:0000313" key="3">
    <source>
        <dbReference type="Proteomes" id="UP001299608"/>
    </source>
</evidence>
<name>A0AAW5BSS2_9FIRM</name>
<evidence type="ECO:0000256" key="1">
    <source>
        <dbReference type="SAM" id="MobiDB-lite"/>
    </source>
</evidence>
<dbReference type="AlphaFoldDB" id="A0AAW5BSS2"/>
<reference evidence="2" key="1">
    <citation type="submission" date="2022-01" db="EMBL/GenBank/DDBJ databases">
        <title>Collection of gut derived symbiotic bacterial strains cultured from healthy donors.</title>
        <authorList>
            <person name="Lin H."/>
            <person name="Kohout C."/>
            <person name="Waligurski E."/>
            <person name="Pamer E.G."/>
        </authorList>
    </citation>
    <scope>NUCLEOTIDE SEQUENCE</scope>
    <source>
        <strain evidence="2">DFI.6.55</strain>
    </source>
</reference>
<dbReference type="EMBL" id="JAKNGE010000011">
    <property type="protein sequence ID" value="MCG4745864.1"/>
    <property type="molecule type" value="Genomic_DNA"/>
</dbReference>
<organism evidence="2 3">
    <name type="scientific">Enterocloster aldenensis</name>
    <dbReference type="NCBI Taxonomy" id="358742"/>
    <lineage>
        <taxon>Bacteria</taxon>
        <taxon>Bacillati</taxon>
        <taxon>Bacillota</taxon>
        <taxon>Clostridia</taxon>
        <taxon>Lachnospirales</taxon>
        <taxon>Lachnospiraceae</taxon>
        <taxon>Enterocloster</taxon>
    </lineage>
</organism>
<gene>
    <name evidence="2" type="ORF">L0N08_10615</name>
</gene>
<feature type="region of interest" description="Disordered" evidence="1">
    <location>
        <begin position="403"/>
        <end position="428"/>
    </location>
</feature>
<dbReference type="Pfam" id="PF06074">
    <property type="entry name" value="Portal_Mu"/>
    <property type="match status" value="1"/>
</dbReference>
<accession>A0AAW5BSS2</accession>
<dbReference type="RefSeq" id="WP_238053557.1">
    <property type="nucleotide sequence ID" value="NZ_JAKNGE010000011.1"/>
</dbReference>